<dbReference type="GO" id="GO:0042797">
    <property type="term" value="P:tRNA transcription by RNA polymerase III"/>
    <property type="evidence" value="ECO:0007669"/>
    <property type="project" value="EnsemblFungi"/>
</dbReference>
<dbReference type="GO" id="GO:0005736">
    <property type="term" value="C:RNA polymerase I complex"/>
    <property type="evidence" value="ECO:0007669"/>
    <property type="project" value="EnsemblFungi"/>
</dbReference>
<evidence type="ECO:0000313" key="9">
    <source>
        <dbReference type="EMBL" id="ORX51969.1"/>
    </source>
</evidence>
<sequence length="114" mass="13059">MSLLTFFFSLHFLQEGGANDQTAMTFCLTDEDHTFGNSLRYMVNKNPQVDFCGYSIPHPSESKMNIRIQTSSKTTAVEAFRKGMVDLTEMTKYIRQAYMAELEKGAYETFDELV</sequence>
<keyword evidence="4" id="KW-0804">Transcription</keyword>
<dbReference type="InterPro" id="IPR009025">
    <property type="entry name" value="RBP11-like_dimer"/>
</dbReference>
<dbReference type="AlphaFoldDB" id="A0A1X2GEK6"/>
<comment type="similarity">
    <text evidence="6">Belongs to the archaeal Rpo11/eukaryotic RPB11/RPC19 RNA polymerase subunit family.</text>
</comment>
<evidence type="ECO:0000259" key="8">
    <source>
        <dbReference type="Pfam" id="PF13656"/>
    </source>
</evidence>
<gene>
    <name evidence="9" type="ORF">DM01DRAFT_257357</name>
</gene>
<dbReference type="PROSITE" id="PS01154">
    <property type="entry name" value="RNA_POL_L_13KD"/>
    <property type="match status" value="1"/>
</dbReference>
<dbReference type="Gene3D" id="3.30.1360.10">
    <property type="entry name" value="RNA polymerase, RBP11-like subunit"/>
    <property type="match status" value="1"/>
</dbReference>
<dbReference type="GO" id="GO:0006386">
    <property type="term" value="P:termination of RNA polymerase III transcription"/>
    <property type="evidence" value="ECO:0007669"/>
    <property type="project" value="EnsemblFungi"/>
</dbReference>
<evidence type="ECO:0000313" key="10">
    <source>
        <dbReference type="Proteomes" id="UP000242146"/>
    </source>
</evidence>
<dbReference type="HAMAP" id="MF_00261">
    <property type="entry name" value="RNApol_arch_Rpo11"/>
    <property type="match status" value="1"/>
</dbReference>
<feature type="signal peptide" evidence="7">
    <location>
        <begin position="1"/>
        <end position="18"/>
    </location>
</feature>
<evidence type="ECO:0000256" key="2">
    <source>
        <dbReference type="ARBA" id="ARBA00022079"/>
    </source>
</evidence>
<comment type="subcellular location">
    <subcellularLocation>
        <location evidence="1">Nucleus</location>
    </subcellularLocation>
</comment>
<evidence type="ECO:0000256" key="7">
    <source>
        <dbReference type="SAM" id="SignalP"/>
    </source>
</evidence>
<name>A0A1X2GEK6_9FUNG</name>
<protein>
    <recommendedName>
        <fullName evidence="2">DNA-directed RNA polymerases I and III subunit RPAC2</fullName>
    </recommendedName>
</protein>
<dbReference type="Pfam" id="PF13656">
    <property type="entry name" value="RNA_pol_L_2"/>
    <property type="match status" value="1"/>
</dbReference>
<dbReference type="OrthoDB" id="510325at2759"/>
<dbReference type="GO" id="GO:0006363">
    <property type="term" value="P:termination of RNA polymerase I transcription"/>
    <property type="evidence" value="ECO:0007669"/>
    <property type="project" value="EnsemblFungi"/>
</dbReference>
<feature type="chain" id="PRO_5013321520" description="DNA-directed RNA polymerases I and III subunit RPAC2" evidence="7">
    <location>
        <begin position="19"/>
        <end position="114"/>
    </location>
</feature>
<dbReference type="SUPFAM" id="SSF55257">
    <property type="entry name" value="RBP11-like subunits of RNA polymerase"/>
    <property type="match status" value="1"/>
</dbReference>
<dbReference type="GO" id="GO:0046983">
    <property type="term" value="F:protein dimerization activity"/>
    <property type="evidence" value="ECO:0007669"/>
    <property type="project" value="InterPro"/>
</dbReference>
<evidence type="ECO:0000256" key="1">
    <source>
        <dbReference type="ARBA" id="ARBA00004123"/>
    </source>
</evidence>
<keyword evidence="7" id="KW-0732">Signal</keyword>
<dbReference type="GO" id="GO:0006384">
    <property type="term" value="P:transcription initiation at RNA polymerase III promoter"/>
    <property type="evidence" value="ECO:0007669"/>
    <property type="project" value="EnsemblFungi"/>
</dbReference>
<comment type="caution">
    <text evidence="9">The sequence shown here is derived from an EMBL/GenBank/DDBJ whole genome shotgun (WGS) entry which is preliminary data.</text>
</comment>
<evidence type="ECO:0000256" key="5">
    <source>
        <dbReference type="ARBA" id="ARBA00023242"/>
    </source>
</evidence>
<feature type="domain" description="DNA-directed RNA polymerase RBP11-like dimerisation" evidence="8">
    <location>
        <begin position="23"/>
        <end position="96"/>
    </location>
</feature>
<accession>A0A1X2GEK6</accession>
<reference evidence="9 10" key="1">
    <citation type="submission" date="2016-07" db="EMBL/GenBank/DDBJ databases">
        <title>Pervasive Adenine N6-methylation of Active Genes in Fungi.</title>
        <authorList>
            <consortium name="DOE Joint Genome Institute"/>
            <person name="Mondo S.J."/>
            <person name="Dannebaum R.O."/>
            <person name="Kuo R.C."/>
            <person name="Labutti K."/>
            <person name="Haridas S."/>
            <person name="Kuo A."/>
            <person name="Salamov A."/>
            <person name="Ahrendt S.R."/>
            <person name="Lipzen A."/>
            <person name="Sullivan W."/>
            <person name="Andreopoulos W.B."/>
            <person name="Clum A."/>
            <person name="Lindquist E."/>
            <person name="Daum C."/>
            <person name="Ramamoorthy G.K."/>
            <person name="Gryganskyi A."/>
            <person name="Culley D."/>
            <person name="Magnuson J.K."/>
            <person name="James T.Y."/>
            <person name="O'Malley M.A."/>
            <person name="Stajich J.E."/>
            <person name="Spatafora J.W."/>
            <person name="Visel A."/>
            <person name="Grigoriev I.V."/>
        </authorList>
    </citation>
    <scope>NUCLEOTIDE SEQUENCE [LARGE SCALE GENOMIC DNA]</scope>
    <source>
        <strain evidence="9 10">NRRL 3301</strain>
    </source>
</reference>
<keyword evidence="10" id="KW-1185">Reference proteome</keyword>
<evidence type="ECO:0000256" key="6">
    <source>
        <dbReference type="ARBA" id="ARBA00025751"/>
    </source>
</evidence>
<dbReference type="InterPro" id="IPR008193">
    <property type="entry name" value="RNA_pol_Rpb11_13-16kDa_CS"/>
</dbReference>
<dbReference type="CDD" id="cd07029">
    <property type="entry name" value="RNAP_I_III_AC19"/>
    <property type="match status" value="1"/>
</dbReference>
<evidence type="ECO:0000256" key="4">
    <source>
        <dbReference type="ARBA" id="ARBA00023163"/>
    </source>
</evidence>
<dbReference type="GO" id="GO:0006361">
    <property type="term" value="P:transcription initiation at RNA polymerase I promoter"/>
    <property type="evidence" value="ECO:0007669"/>
    <property type="project" value="EnsemblFungi"/>
</dbReference>
<organism evidence="9 10">
    <name type="scientific">Hesseltinella vesiculosa</name>
    <dbReference type="NCBI Taxonomy" id="101127"/>
    <lineage>
        <taxon>Eukaryota</taxon>
        <taxon>Fungi</taxon>
        <taxon>Fungi incertae sedis</taxon>
        <taxon>Mucoromycota</taxon>
        <taxon>Mucoromycotina</taxon>
        <taxon>Mucoromycetes</taxon>
        <taxon>Mucorales</taxon>
        <taxon>Cunninghamellaceae</taxon>
        <taxon>Hesseltinella</taxon>
    </lineage>
</organism>
<dbReference type="FunFam" id="3.30.1360.10:FF:000006">
    <property type="entry name" value="DNA-directed RNA polymerases I and III subunit RPAC2"/>
    <property type="match status" value="1"/>
</dbReference>
<dbReference type="EMBL" id="MCGT01000019">
    <property type="protein sequence ID" value="ORX51969.1"/>
    <property type="molecule type" value="Genomic_DNA"/>
</dbReference>
<proteinExistence type="inferred from homology"/>
<dbReference type="GO" id="GO:0055029">
    <property type="term" value="C:nuclear DNA-directed RNA polymerase complex"/>
    <property type="evidence" value="ECO:0007669"/>
    <property type="project" value="UniProtKB-ARBA"/>
</dbReference>
<dbReference type="GO" id="GO:0005666">
    <property type="term" value="C:RNA polymerase III complex"/>
    <property type="evidence" value="ECO:0007669"/>
    <property type="project" value="EnsemblFungi"/>
</dbReference>
<dbReference type="STRING" id="101127.A0A1X2GEK6"/>
<dbReference type="InterPro" id="IPR036603">
    <property type="entry name" value="RBP11-like"/>
</dbReference>
<dbReference type="GO" id="GO:0003899">
    <property type="term" value="F:DNA-directed RNA polymerase activity"/>
    <property type="evidence" value="ECO:0007669"/>
    <property type="project" value="EnsemblFungi"/>
</dbReference>
<evidence type="ECO:0000256" key="3">
    <source>
        <dbReference type="ARBA" id="ARBA00022478"/>
    </source>
</evidence>
<keyword evidence="5" id="KW-0539">Nucleus</keyword>
<keyword evidence="3" id="KW-0240">DNA-directed RNA polymerase</keyword>
<dbReference type="GO" id="GO:0006362">
    <property type="term" value="P:transcription elongation by RNA polymerase I"/>
    <property type="evidence" value="ECO:0007669"/>
    <property type="project" value="EnsemblFungi"/>
</dbReference>
<dbReference type="PANTHER" id="PTHR13946">
    <property type="entry name" value="DNA-DIRECTED RNA POLYMERASE I,II,III"/>
    <property type="match status" value="1"/>
</dbReference>
<dbReference type="PANTHER" id="PTHR13946:SF28">
    <property type="entry name" value="DNA-DIRECTED RNA POLYMERASES I AND III SUBUNIT RPAC2"/>
    <property type="match status" value="1"/>
</dbReference>
<dbReference type="Proteomes" id="UP000242146">
    <property type="component" value="Unassembled WGS sequence"/>
</dbReference>
<dbReference type="InterPro" id="IPR033898">
    <property type="entry name" value="RNAP_AC19"/>
</dbReference>
<dbReference type="GO" id="GO:0003677">
    <property type="term" value="F:DNA binding"/>
    <property type="evidence" value="ECO:0007669"/>
    <property type="project" value="InterPro"/>
</dbReference>
<dbReference type="InterPro" id="IPR022905">
    <property type="entry name" value="Rpo11-like"/>
</dbReference>